<dbReference type="AlphaFoldDB" id="W0FQ29"/>
<reference evidence="1" key="1">
    <citation type="journal article" date="2013" name="PLoS ONE">
        <title>Metagenomic insights into the carbohydrate-active enzymes carried by the microorganisms adhering to solid digesta in the rumen of cows.</title>
        <authorList>
            <person name="Wang L."/>
            <person name="Hatem A."/>
            <person name="Catalyurek U.V."/>
            <person name="Morrison M."/>
            <person name="Yu Z."/>
        </authorList>
    </citation>
    <scope>NUCLEOTIDE SEQUENCE</scope>
</reference>
<protein>
    <submittedName>
        <fullName evidence="1">Uncharacterized protein</fullName>
    </submittedName>
</protein>
<evidence type="ECO:0000313" key="1">
    <source>
        <dbReference type="EMBL" id="AHF24912.1"/>
    </source>
</evidence>
<name>W0FQ29_9BACT</name>
<sequence length="87" mass="9977">MTHIQEDTAMRDNITAPDRELNERTSAVSGFFRDLPDCPVCRTRMVPYMLKLAYYDPASGFAMQYTFRCSVCGCEKTRMGTEMYRGA</sequence>
<organism evidence="1">
    <name type="scientific">uncultured bacterium Contig203</name>
    <dbReference type="NCBI Taxonomy" id="1393530"/>
    <lineage>
        <taxon>Bacteria</taxon>
        <taxon>environmental samples</taxon>
    </lineage>
</organism>
<proteinExistence type="predicted"/>
<accession>W0FQ29</accession>
<dbReference type="EMBL" id="KC246810">
    <property type="protein sequence ID" value="AHF24912.1"/>
    <property type="molecule type" value="Genomic_DNA"/>
</dbReference>